<evidence type="ECO:0000259" key="4">
    <source>
        <dbReference type="PROSITE" id="PS50043"/>
    </source>
</evidence>
<dbReference type="Pfam" id="PF00196">
    <property type="entry name" value="GerE"/>
    <property type="match status" value="1"/>
</dbReference>
<dbReference type="EMBL" id="JBITYT010000007">
    <property type="protein sequence ID" value="MFI9121114.1"/>
    <property type="molecule type" value="Genomic_DNA"/>
</dbReference>
<evidence type="ECO:0000256" key="1">
    <source>
        <dbReference type="ARBA" id="ARBA00022741"/>
    </source>
</evidence>
<proteinExistence type="predicted"/>
<evidence type="ECO:0000256" key="2">
    <source>
        <dbReference type="ARBA" id="ARBA00022840"/>
    </source>
</evidence>
<dbReference type="PANTHER" id="PTHR16305">
    <property type="entry name" value="TESTICULAR SOLUBLE ADENYLYL CYCLASE"/>
    <property type="match status" value="1"/>
</dbReference>
<dbReference type="SMART" id="SM00421">
    <property type="entry name" value="HTH_LUXR"/>
    <property type="match status" value="1"/>
</dbReference>
<dbReference type="PROSITE" id="PS00622">
    <property type="entry name" value="HTH_LUXR_1"/>
    <property type="match status" value="1"/>
</dbReference>
<feature type="compositionally biased region" description="Gly residues" evidence="3">
    <location>
        <begin position="376"/>
        <end position="395"/>
    </location>
</feature>
<dbReference type="InterPro" id="IPR036388">
    <property type="entry name" value="WH-like_DNA-bd_sf"/>
</dbReference>
<feature type="compositionally biased region" description="Basic and acidic residues" evidence="3">
    <location>
        <begin position="284"/>
        <end position="294"/>
    </location>
</feature>
<dbReference type="CDD" id="cd06170">
    <property type="entry name" value="LuxR_C_like"/>
    <property type="match status" value="1"/>
</dbReference>
<accession>A0ABW8CX69</accession>
<evidence type="ECO:0000256" key="3">
    <source>
        <dbReference type="SAM" id="MobiDB-lite"/>
    </source>
</evidence>
<dbReference type="RefSeq" id="WP_399615586.1">
    <property type="nucleotide sequence ID" value="NZ_JBITYT010000007.1"/>
</dbReference>
<dbReference type="PROSITE" id="PS50043">
    <property type="entry name" value="HTH_LUXR_2"/>
    <property type="match status" value="1"/>
</dbReference>
<evidence type="ECO:0000313" key="5">
    <source>
        <dbReference type="EMBL" id="MFI9121114.1"/>
    </source>
</evidence>
<keyword evidence="6" id="KW-1185">Reference proteome</keyword>
<dbReference type="InterPro" id="IPR041664">
    <property type="entry name" value="AAA_16"/>
</dbReference>
<dbReference type="Proteomes" id="UP001614391">
    <property type="component" value="Unassembled WGS sequence"/>
</dbReference>
<dbReference type="SUPFAM" id="SSF46894">
    <property type="entry name" value="C-terminal effector domain of the bipartite response regulators"/>
    <property type="match status" value="1"/>
</dbReference>
<dbReference type="InterPro" id="IPR027417">
    <property type="entry name" value="P-loop_NTPase"/>
</dbReference>
<dbReference type="PRINTS" id="PR00038">
    <property type="entry name" value="HTHLUXR"/>
</dbReference>
<organism evidence="5 6">
    <name type="scientific">Streptomyces bikiniensis</name>
    <dbReference type="NCBI Taxonomy" id="1896"/>
    <lineage>
        <taxon>Bacteria</taxon>
        <taxon>Bacillati</taxon>
        <taxon>Actinomycetota</taxon>
        <taxon>Actinomycetes</taxon>
        <taxon>Kitasatosporales</taxon>
        <taxon>Streptomycetaceae</taxon>
        <taxon>Streptomyces</taxon>
    </lineage>
</organism>
<feature type="region of interest" description="Disordered" evidence="3">
    <location>
        <begin position="1"/>
        <end position="25"/>
    </location>
</feature>
<feature type="compositionally biased region" description="Basic and acidic residues" evidence="3">
    <location>
        <begin position="302"/>
        <end position="317"/>
    </location>
</feature>
<dbReference type="InterPro" id="IPR000792">
    <property type="entry name" value="Tscrpt_reg_LuxR_C"/>
</dbReference>
<keyword evidence="2" id="KW-0067">ATP-binding</keyword>
<keyword evidence="1" id="KW-0547">Nucleotide-binding</keyword>
<reference evidence="5 6" key="1">
    <citation type="submission" date="2024-10" db="EMBL/GenBank/DDBJ databases">
        <title>The Natural Products Discovery Center: Release of the First 8490 Sequenced Strains for Exploring Actinobacteria Biosynthetic Diversity.</title>
        <authorList>
            <person name="Kalkreuter E."/>
            <person name="Kautsar S.A."/>
            <person name="Yang D."/>
            <person name="Bader C.D."/>
            <person name="Teijaro C.N."/>
            <person name="Fluegel L."/>
            <person name="Davis C.M."/>
            <person name="Simpson J.R."/>
            <person name="Lauterbach L."/>
            <person name="Steele A.D."/>
            <person name="Gui C."/>
            <person name="Meng S."/>
            <person name="Li G."/>
            <person name="Viehrig K."/>
            <person name="Ye F."/>
            <person name="Su P."/>
            <person name="Kiefer A.F."/>
            <person name="Nichols A."/>
            <person name="Cepeda A.J."/>
            <person name="Yan W."/>
            <person name="Fan B."/>
            <person name="Jiang Y."/>
            <person name="Adhikari A."/>
            <person name="Zheng C.-J."/>
            <person name="Schuster L."/>
            <person name="Cowan T.M."/>
            <person name="Smanski M.J."/>
            <person name="Chevrette M.G."/>
            <person name="De Carvalho L.P.S."/>
            <person name="Shen B."/>
        </authorList>
    </citation>
    <scope>NUCLEOTIDE SEQUENCE [LARGE SCALE GENOMIC DNA]</scope>
    <source>
        <strain evidence="5 6">NPDC053346</strain>
    </source>
</reference>
<feature type="compositionally biased region" description="Basic and acidic residues" evidence="3">
    <location>
        <begin position="336"/>
        <end position="361"/>
    </location>
</feature>
<sequence length="1159" mass="121613">MERRSFGTGPCGEAACGGGSAERASTGWASTGRIFVGRAEEARRLGEALREGPGLTVVRGEAGTGTSRLVDEVLGRAEFAEWTQLRGTCPDAADAVPLGPVADALAGLPCRPGLPGRALPAVTGAVGLLVPELAGRLPDPPAAAADPGVRRGLLPRAVGALLAAVGDAVLVVEDVHRADPATLALLRRLTGAMPAGLRLVVTEDAAAGPPALGVRVPEGVRVEEIEVRPWTPGETGEFVRRWLDAHRPERTDEQEELAALVHELTGGLPGTAGELLRSAGELLREDGPHGRNDDGPLGARPGRGDRAAGRRAGEPERITTPWAGPGDRAAGPGTDGTDRPLEPRPDRGDRAAGREVGEPERVTGPWTGPDDRAAGPGIGVVGGSAGPWAGRGGRAVGSRVDGDDRGAGPRTGPGGRAVSPRVGGAGKPTGPWVDRGGRERGPRAGGGDRGAEAWVGVGGPVCAAVGEVGVPVRVRRELARRCAPLDEDARRVVEAAAVLGLAVPVDVLAEVAGLAPERAEEAVDACVRRSVLRADGPYPVFRHPLDRRAALTLLSGPRLARLSLRAARALRRNGGGPPPLADLARLYAAAGRVREALRCLVAAADRAAAAGDYATATGLYTRAVTEDPRAEGRIRTAAKLARTAQLARAGEPVVAAVRRVLDEDDPPPRLRGEIRLHLSVVLRNQSGGALDSLNEVARAVPDLEASDPQTAARAMAVAAIPSIKGWPVERHREWLERGEALDGRVADPVARAAVAANRATALMLLGDPRAWTAAEALHGPAGSAMEAAHHARGWTNLAHASSALGYGARARKFLGRATDGLADTTSPYLEGLVQTARLVLAWHEGRWQGLYEAADRTARLYREIPDLTSEATLVRGLTALHVLGDVPRARHDLAEAARTTRYDTGLILTASAAATARVHLEAGRPGQACEAVEEVLHRLDLTGGWVWAGEVLPVAVEALHGSGQTARARRLVADFAAGIEGSDAPAARAALTVSRALLAEAGERPEEAVGLLADAEERWRLLGRPFDAARAAEARGRCLLGLRGEAAADEVREVVEAYRRLDARWDVARCRRLLRRHDIVTTHRRGRLGYGDRLSPREQEVARLVAQGRANRDIAESLVLSTRTVEHHVARIMRKLNAASRADIAPAGWGDGGAQARRR</sequence>
<dbReference type="SUPFAM" id="SSF52540">
    <property type="entry name" value="P-loop containing nucleoside triphosphate hydrolases"/>
    <property type="match status" value="1"/>
</dbReference>
<dbReference type="InterPro" id="IPR016032">
    <property type="entry name" value="Sig_transdc_resp-reg_C-effctor"/>
</dbReference>
<dbReference type="Pfam" id="PF13191">
    <property type="entry name" value="AAA_16"/>
    <property type="match status" value="1"/>
</dbReference>
<protein>
    <submittedName>
        <fullName evidence="5">LuxR C-terminal-related transcriptional regulator</fullName>
    </submittedName>
</protein>
<feature type="region of interest" description="Disordered" evidence="3">
    <location>
        <begin position="284"/>
        <end position="451"/>
    </location>
</feature>
<name>A0ABW8CX69_STRBI</name>
<dbReference type="Gene3D" id="1.10.10.10">
    <property type="entry name" value="Winged helix-like DNA-binding domain superfamily/Winged helix DNA-binding domain"/>
    <property type="match status" value="1"/>
</dbReference>
<evidence type="ECO:0000313" key="6">
    <source>
        <dbReference type="Proteomes" id="UP001614391"/>
    </source>
</evidence>
<dbReference type="PANTHER" id="PTHR16305:SF35">
    <property type="entry name" value="TRANSCRIPTIONAL ACTIVATOR DOMAIN"/>
    <property type="match status" value="1"/>
</dbReference>
<feature type="domain" description="HTH luxR-type" evidence="4">
    <location>
        <begin position="1087"/>
        <end position="1152"/>
    </location>
</feature>
<comment type="caution">
    <text evidence="5">The sequence shown here is derived from an EMBL/GenBank/DDBJ whole genome shotgun (WGS) entry which is preliminary data.</text>
</comment>
<gene>
    <name evidence="5" type="ORF">ACIGW0_17175</name>
</gene>